<dbReference type="Pfam" id="PF00179">
    <property type="entry name" value="UQ_con"/>
    <property type="match status" value="1"/>
</dbReference>
<feature type="region of interest" description="Disordered" evidence="5">
    <location>
        <begin position="184"/>
        <end position="211"/>
    </location>
</feature>
<dbReference type="InterPro" id="IPR023313">
    <property type="entry name" value="UBQ-conjugating_AS"/>
</dbReference>
<dbReference type="GO" id="GO:0016740">
    <property type="term" value="F:transferase activity"/>
    <property type="evidence" value="ECO:0007669"/>
    <property type="project" value="UniProtKB-KW"/>
</dbReference>
<dbReference type="SMART" id="SM00212">
    <property type="entry name" value="UBCc"/>
    <property type="match status" value="1"/>
</dbReference>
<proteinExistence type="inferred from homology"/>
<sequence>MSSIAEKTLAKQFKELSTHPVPGFNVELKNDNIFEWQVGIIGPPDTIYQGGYFLATLKFPEDFPFNPPTFTFNSDFFHPNVYTDGKLCISILHPPGDDPLSGEKAEERWNPTQSVESILLSVVSLINDPNCSSPANVDAGVMYRKDRDQYNAIVKKQVEESKKNIPLEVHIPTTDDQYQVKYQKQEMTPDDNDFWCEDDDQESFGVDSDDD</sequence>
<dbReference type="PROSITE" id="PS00183">
    <property type="entry name" value="UBC_1"/>
    <property type="match status" value="1"/>
</dbReference>
<dbReference type="PANTHER" id="PTHR24067">
    <property type="entry name" value="UBIQUITIN-CONJUGATING ENZYME E2"/>
    <property type="match status" value="1"/>
</dbReference>
<keyword evidence="1" id="KW-0808">Transferase</keyword>
<comment type="similarity">
    <text evidence="4">Belongs to the ubiquitin-conjugating enzyme family.</text>
</comment>
<reference evidence="7" key="1">
    <citation type="submission" date="2020-05" db="EMBL/GenBank/DDBJ databases">
        <title>Phylogenomic resolution of chytrid fungi.</title>
        <authorList>
            <person name="Stajich J.E."/>
            <person name="Amses K."/>
            <person name="Simmons R."/>
            <person name="Seto K."/>
            <person name="Myers J."/>
            <person name="Bonds A."/>
            <person name="Quandt C.A."/>
            <person name="Barry K."/>
            <person name="Liu P."/>
            <person name="Grigoriev I."/>
            <person name="Longcore J.E."/>
            <person name="James T.Y."/>
        </authorList>
    </citation>
    <scope>NUCLEOTIDE SEQUENCE</scope>
    <source>
        <strain evidence="7">PLAUS21</strain>
    </source>
</reference>
<dbReference type="InterPro" id="IPR050113">
    <property type="entry name" value="Ub_conjugating_enzyme"/>
</dbReference>
<organism evidence="7 8">
    <name type="scientific">Boothiomyces macroporosus</name>
    <dbReference type="NCBI Taxonomy" id="261099"/>
    <lineage>
        <taxon>Eukaryota</taxon>
        <taxon>Fungi</taxon>
        <taxon>Fungi incertae sedis</taxon>
        <taxon>Chytridiomycota</taxon>
        <taxon>Chytridiomycota incertae sedis</taxon>
        <taxon>Chytridiomycetes</taxon>
        <taxon>Rhizophydiales</taxon>
        <taxon>Terramycetaceae</taxon>
        <taxon>Boothiomyces</taxon>
    </lineage>
</organism>
<feature type="domain" description="UBC core" evidence="6">
    <location>
        <begin position="4"/>
        <end position="163"/>
    </location>
</feature>
<dbReference type="InterPro" id="IPR016135">
    <property type="entry name" value="UBQ-conjugating_enzyme/RWD"/>
</dbReference>
<dbReference type="EMBL" id="JADGKB010000041">
    <property type="protein sequence ID" value="KAJ3257178.1"/>
    <property type="molecule type" value="Genomic_DNA"/>
</dbReference>
<dbReference type="AlphaFoldDB" id="A0AAD5Y801"/>
<dbReference type="GO" id="GO:0005524">
    <property type="term" value="F:ATP binding"/>
    <property type="evidence" value="ECO:0007669"/>
    <property type="project" value="UniProtKB-UniRule"/>
</dbReference>
<keyword evidence="8" id="KW-1185">Reference proteome</keyword>
<comment type="caution">
    <text evidence="7">The sequence shown here is derived from an EMBL/GenBank/DDBJ whole genome shotgun (WGS) entry which is preliminary data.</text>
</comment>
<gene>
    <name evidence="7" type="ORF">HK103_004876</name>
</gene>
<keyword evidence="4" id="KW-0547">Nucleotide-binding</keyword>
<protein>
    <recommendedName>
        <fullName evidence="6">UBC core domain-containing protein</fullName>
    </recommendedName>
</protein>
<dbReference type="SUPFAM" id="SSF54495">
    <property type="entry name" value="UBC-like"/>
    <property type="match status" value="1"/>
</dbReference>
<evidence type="ECO:0000256" key="4">
    <source>
        <dbReference type="RuleBase" id="RU362109"/>
    </source>
</evidence>
<evidence type="ECO:0000313" key="8">
    <source>
        <dbReference type="Proteomes" id="UP001210925"/>
    </source>
</evidence>
<dbReference type="Gene3D" id="3.10.110.10">
    <property type="entry name" value="Ubiquitin Conjugating Enzyme"/>
    <property type="match status" value="1"/>
</dbReference>
<evidence type="ECO:0000259" key="6">
    <source>
        <dbReference type="PROSITE" id="PS50127"/>
    </source>
</evidence>
<name>A0AAD5Y801_9FUNG</name>
<dbReference type="InterPro" id="IPR000608">
    <property type="entry name" value="UBC"/>
</dbReference>
<keyword evidence="4" id="KW-0067">ATP-binding</keyword>
<dbReference type="PROSITE" id="PS50127">
    <property type="entry name" value="UBC_2"/>
    <property type="match status" value="1"/>
</dbReference>
<evidence type="ECO:0000256" key="5">
    <source>
        <dbReference type="SAM" id="MobiDB-lite"/>
    </source>
</evidence>
<keyword evidence="2 4" id="KW-0833">Ubl conjugation pathway</keyword>
<accession>A0AAD5Y801</accession>
<feature type="active site" description="Glycyl thioester intermediate" evidence="3">
    <location>
        <position position="88"/>
    </location>
</feature>
<feature type="compositionally biased region" description="Acidic residues" evidence="5">
    <location>
        <begin position="188"/>
        <end position="211"/>
    </location>
</feature>
<evidence type="ECO:0000256" key="3">
    <source>
        <dbReference type="PROSITE-ProRule" id="PRU10133"/>
    </source>
</evidence>
<dbReference type="Proteomes" id="UP001210925">
    <property type="component" value="Unassembled WGS sequence"/>
</dbReference>
<dbReference type="FunFam" id="3.10.110.10:FF:000051">
    <property type="entry name" value="ubiquitin-conjugating enzyme E2 R2-like"/>
    <property type="match status" value="1"/>
</dbReference>
<evidence type="ECO:0000256" key="2">
    <source>
        <dbReference type="ARBA" id="ARBA00022786"/>
    </source>
</evidence>
<evidence type="ECO:0000256" key="1">
    <source>
        <dbReference type="ARBA" id="ARBA00022679"/>
    </source>
</evidence>
<evidence type="ECO:0000313" key="7">
    <source>
        <dbReference type="EMBL" id="KAJ3257178.1"/>
    </source>
</evidence>